<feature type="compositionally biased region" description="Acidic residues" evidence="5">
    <location>
        <begin position="158"/>
        <end position="169"/>
    </location>
</feature>
<dbReference type="InterPro" id="IPR019931">
    <property type="entry name" value="LPXTG_anchor"/>
</dbReference>
<keyword evidence="6" id="KW-0812">Transmembrane</keyword>
<evidence type="ECO:0000313" key="10">
    <source>
        <dbReference type="Proteomes" id="UP000238176"/>
    </source>
</evidence>
<feature type="signal peptide" evidence="7">
    <location>
        <begin position="1"/>
        <end position="32"/>
    </location>
</feature>
<accession>A0A2T0UMF8</accession>
<feature type="compositionally biased region" description="Low complexity" evidence="5">
    <location>
        <begin position="240"/>
        <end position="289"/>
    </location>
</feature>
<sequence>MKLTRRQKTFGAAAAAGLAGAVALAFAVPALAGGTDFIEINPGNVPTTAEDFKSQSCDQIPADTADWLDGWVFVLPNSVNAEGNFISITATFDDADGDEHVFTTDHDGGIVSGSGNNKAYIITPAGWTLTAAKAEINRDGDGKDFFNLTHACPATEEPPGEETPSEEPSTEAPTTEEPSTEAPTTEEPSTEAPTTDEPSSEAPTTDEPSSEVPTTDEPSSEAPTTDEPSSEVPTTDEPSSEAPTTDEPSSESPTTDEPSSEAPTSESPAESSSEPAATSSAPGGASTTPVSQLPTTGSSLTYFLVGGGIVILAGIVILVVLRRKSEPDAE</sequence>
<feature type="transmembrane region" description="Helical" evidence="6">
    <location>
        <begin position="300"/>
        <end position="321"/>
    </location>
</feature>
<keyword evidence="3 7" id="KW-0732">Signal</keyword>
<proteinExistence type="predicted"/>
<protein>
    <submittedName>
        <fullName evidence="9">LPXTG-motif cell wall-anchored protein</fullName>
    </submittedName>
</protein>
<keyword evidence="4" id="KW-0572">Peptidoglycan-anchor</keyword>
<evidence type="ECO:0000256" key="5">
    <source>
        <dbReference type="SAM" id="MobiDB-lite"/>
    </source>
</evidence>
<dbReference type="OrthoDB" id="3404609at2"/>
<evidence type="ECO:0000256" key="3">
    <source>
        <dbReference type="ARBA" id="ARBA00022729"/>
    </source>
</evidence>
<dbReference type="AlphaFoldDB" id="A0A2T0UMF8"/>
<dbReference type="Pfam" id="PF00746">
    <property type="entry name" value="Gram_pos_anchor"/>
    <property type="match status" value="1"/>
</dbReference>
<feature type="region of interest" description="Disordered" evidence="5">
    <location>
        <begin position="145"/>
        <end position="294"/>
    </location>
</feature>
<gene>
    <name evidence="9" type="ORF">B0I28_104204</name>
</gene>
<dbReference type="RefSeq" id="WP_106364146.1">
    <property type="nucleotide sequence ID" value="NZ_PVTJ01000004.1"/>
</dbReference>
<feature type="domain" description="Gram-positive cocci surface proteins LPxTG" evidence="8">
    <location>
        <begin position="287"/>
        <end position="326"/>
    </location>
</feature>
<dbReference type="EMBL" id="PVTJ01000004">
    <property type="protein sequence ID" value="PRY59048.1"/>
    <property type="molecule type" value="Genomic_DNA"/>
</dbReference>
<dbReference type="Proteomes" id="UP000238176">
    <property type="component" value="Unassembled WGS sequence"/>
</dbReference>
<evidence type="ECO:0000256" key="6">
    <source>
        <dbReference type="SAM" id="Phobius"/>
    </source>
</evidence>
<evidence type="ECO:0000256" key="1">
    <source>
        <dbReference type="ARBA" id="ARBA00022512"/>
    </source>
</evidence>
<evidence type="ECO:0000313" key="9">
    <source>
        <dbReference type="EMBL" id="PRY59048.1"/>
    </source>
</evidence>
<evidence type="ECO:0000259" key="8">
    <source>
        <dbReference type="Pfam" id="PF00746"/>
    </source>
</evidence>
<dbReference type="PROSITE" id="PS51318">
    <property type="entry name" value="TAT"/>
    <property type="match status" value="1"/>
</dbReference>
<keyword evidence="6" id="KW-1133">Transmembrane helix</keyword>
<comment type="caution">
    <text evidence="9">The sequence shown here is derived from an EMBL/GenBank/DDBJ whole genome shotgun (WGS) entry which is preliminary data.</text>
</comment>
<dbReference type="NCBIfam" id="TIGR01167">
    <property type="entry name" value="LPXTG_anchor"/>
    <property type="match status" value="1"/>
</dbReference>
<dbReference type="InterPro" id="IPR006311">
    <property type="entry name" value="TAT_signal"/>
</dbReference>
<feature type="compositionally biased region" description="Polar residues" evidence="5">
    <location>
        <begin position="202"/>
        <end position="233"/>
    </location>
</feature>
<evidence type="ECO:0000256" key="4">
    <source>
        <dbReference type="ARBA" id="ARBA00023088"/>
    </source>
</evidence>
<organism evidence="9 10">
    <name type="scientific">Glycomyces artemisiae</name>
    <dbReference type="NCBI Taxonomy" id="1076443"/>
    <lineage>
        <taxon>Bacteria</taxon>
        <taxon>Bacillati</taxon>
        <taxon>Actinomycetota</taxon>
        <taxon>Actinomycetes</taxon>
        <taxon>Glycomycetales</taxon>
        <taxon>Glycomycetaceae</taxon>
        <taxon>Glycomyces</taxon>
    </lineage>
</organism>
<keyword evidence="2" id="KW-0964">Secreted</keyword>
<keyword evidence="6" id="KW-0472">Membrane</keyword>
<keyword evidence="1" id="KW-0134">Cell wall</keyword>
<name>A0A2T0UMF8_9ACTN</name>
<reference evidence="9 10" key="1">
    <citation type="submission" date="2018-03" db="EMBL/GenBank/DDBJ databases">
        <title>Genomic Encyclopedia of Type Strains, Phase III (KMG-III): the genomes of soil and plant-associated and newly described type strains.</title>
        <authorList>
            <person name="Whitman W."/>
        </authorList>
    </citation>
    <scope>NUCLEOTIDE SEQUENCE [LARGE SCALE GENOMIC DNA]</scope>
    <source>
        <strain evidence="9 10">CGMCC 4.7067</strain>
    </source>
</reference>
<evidence type="ECO:0000256" key="7">
    <source>
        <dbReference type="SAM" id="SignalP"/>
    </source>
</evidence>
<keyword evidence="10" id="KW-1185">Reference proteome</keyword>
<feature type="chain" id="PRO_5015413055" evidence="7">
    <location>
        <begin position="33"/>
        <end position="330"/>
    </location>
</feature>
<evidence type="ECO:0000256" key="2">
    <source>
        <dbReference type="ARBA" id="ARBA00022525"/>
    </source>
</evidence>
<feature type="compositionally biased region" description="Low complexity" evidence="5">
    <location>
        <begin position="170"/>
        <end position="201"/>
    </location>
</feature>